<accession>A0AAN6K581</accession>
<name>A0AAN6K581_9PEZI</name>
<proteinExistence type="predicted"/>
<dbReference type="PANTHER" id="PTHR42085">
    <property type="entry name" value="F-BOX DOMAIN-CONTAINING PROTEIN"/>
    <property type="match status" value="1"/>
</dbReference>
<dbReference type="InterPro" id="IPR038883">
    <property type="entry name" value="AN11006-like"/>
</dbReference>
<keyword evidence="2" id="KW-1185">Reference proteome</keyword>
<organism evidence="1 2">
    <name type="scientific">Friedmanniomyces endolithicus</name>
    <dbReference type="NCBI Taxonomy" id="329885"/>
    <lineage>
        <taxon>Eukaryota</taxon>
        <taxon>Fungi</taxon>
        <taxon>Dikarya</taxon>
        <taxon>Ascomycota</taxon>
        <taxon>Pezizomycotina</taxon>
        <taxon>Dothideomycetes</taxon>
        <taxon>Dothideomycetidae</taxon>
        <taxon>Mycosphaerellales</taxon>
        <taxon>Teratosphaeriaceae</taxon>
        <taxon>Friedmanniomyces</taxon>
    </lineage>
</organism>
<evidence type="ECO:0008006" key="3">
    <source>
        <dbReference type="Google" id="ProtNLM"/>
    </source>
</evidence>
<evidence type="ECO:0000313" key="1">
    <source>
        <dbReference type="EMBL" id="KAK0963927.1"/>
    </source>
</evidence>
<dbReference type="PANTHER" id="PTHR42085:SF1">
    <property type="entry name" value="F-BOX DOMAIN-CONTAINING PROTEIN"/>
    <property type="match status" value="1"/>
</dbReference>
<protein>
    <recommendedName>
        <fullName evidence="3">F-box domain-containing protein</fullName>
    </recommendedName>
</protein>
<sequence>MATTTQPAHLLTLPTELRNAIYLYIFDSPPRATSPPTSPPHPDPLALALRFDKTPYPPNLYSNPHSTLPLRLLLTNRQIHAEASLLAFSHTRFHLAGPLADPETFALRSRLLPRAKLSAIRHLTLTARISHLRALNETWAGLPFGSEELRLESLTIVPWRPDCSSSAYAEVADLSQSHTLAYVFTETFKGLRGVGVVEVRNQGCFNDVVWRILYRGLVYRLYRWGGGECGVRFECSAEDSGGKEGERDAWFRVLFQGSREGGNEVGVEVRRLAGGELPDPGTTAGFGGP</sequence>
<gene>
    <name evidence="1" type="ORF">LTR91_018732</name>
</gene>
<evidence type="ECO:0000313" key="2">
    <source>
        <dbReference type="Proteomes" id="UP001175353"/>
    </source>
</evidence>
<comment type="caution">
    <text evidence="1">The sequence shown here is derived from an EMBL/GenBank/DDBJ whole genome shotgun (WGS) entry which is preliminary data.</text>
</comment>
<reference evidence="1" key="1">
    <citation type="submission" date="2023-06" db="EMBL/GenBank/DDBJ databases">
        <title>Black Yeasts Isolated from many extreme environments.</title>
        <authorList>
            <person name="Coleine C."/>
            <person name="Stajich J.E."/>
            <person name="Selbmann L."/>
        </authorList>
    </citation>
    <scope>NUCLEOTIDE SEQUENCE</scope>
    <source>
        <strain evidence="1">CCFEE 5200</strain>
    </source>
</reference>
<dbReference type="EMBL" id="JAUJLE010000268">
    <property type="protein sequence ID" value="KAK0963927.1"/>
    <property type="molecule type" value="Genomic_DNA"/>
</dbReference>
<dbReference type="Proteomes" id="UP001175353">
    <property type="component" value="Unassembled WGS sequence"/>
</dbReference>
<dbReference type="AlphaFoldDB" id="A0AAN6K581"/>